<dbReference type="SMART" id="SM01294">
    <property type="entry name" value="PKS_PP_betabranch"/>
    <property type="match status" value="1"/>
</dbReference>
<dbReference type="Gene3D" id="3.40.50.12780">
    <property type="entry name" value="N-terminal domain of ligase-like"/>
    <property type="match status" value="1"/>
</dbReference>
<protein>
    <recommendedName>
        <fullName evidence="7">Carrier domain-containing protein</fullName>
    </recommendedName>
</protein>
<proteinExistence type="predicted"/>
<dbReference type="EMBL" id="BSFQ01000026">
    <property type="protein sequence ID" value="GLL13935.1"/>
    <property type="molecule type" value="Genomic_DNA"/>
</dbReference>
<keyword evidence="5" id="KW-0045">Antibiotic biosynthesis</keyword>
<evidence type="ECO:0000256" key="6">
    <source>
        <dbReference type="SAM" id="MobiDB-lite"/>
    </source>
</evidence>
<evidence type="ECO:0000256" key="3">
    <source>
        <dbReference type="ARBA" id="ARBA00022553"/>
    </source>
</evidence>
<keyword evidence="3" id="KW-0597">Phosphoprotein</keyword>
<keyword evidence="9" id="KW-1185">Reference proteome</keyword>
<dbReference type="Pfam" id="PF13193">
    <property type="entry name" value="AMP-binding_C"/>
    <property type="match status" value="3"/>
</dbReference>
<dbReference type="InterPro" id="IPR001031">
    <property type="entry name" value="Thioesterase"/>
</dbReference>
<reference evidence="8" key="2">
    <citation type="submission" date="2023-01" db="EMBL/GenBank/DDBJ databases">
        <authorList>
            <person name="Sun Q."/>
            <person name="Evtushenko L."/>
        </authorList>
    </citation>
    <scope>NUCLEOTIDE SEQUENCE</scope>
    <source>
        <strain evidence="8">VKM Ac-1069</strain>
    </source>
</reference>
<dbReference type="InterPro" id="IPR045851">
    <property type="entry name" value="AMP-bd_C_sf"/>
</dbReference>
<dbReference type="GO" id="GO:0008610">
    <property type="term" value="P:lipid biosynthetic process"/>
    <property type="evidence" value="ECO:0007669"/>
    <property type="project" value="UniProtKB-ARBA"/>
</dbReference>
<dbReference type="GO" id="GO:0017000">
    <property type="term" value="P:antibiotic biosynthetic process"/>
    <property type="evidence" value="ECO:0007669"/>
    <property type="project" value="UniProtKB-KW"/>
</dbReference>
<dbReference type="NCBIfam" id="NF003417">
    <property type="entry name" value="PRK04813.1"/>
    <property type="match status" value="3"/>
</dbReference>
<dbReference type="InterPro" id="IPR036736">
    <property type="entry name" value="ACP-like_sf"/>
</dbReference>
<evidence type="ECO:0000256" key="5">
    <source>
        <dbReference type="ARBA" id="ARBA00023194"/>
    </source>
</evidence>
<evidence type="ECO:0000256" key="2">
    <source>
        <dbReference type="ARBA" id="ARBA00022450"/>
    </source>
</evidence>
<gene>
    <name evidence="8" type="ORF">GCM10017577_50800</name>
</gene>
<dbReference type="InterPro" id="IPR020802">
    <property type="entry name" value="TesA-like"/>
</dbReference>
<dbReference type="Gene3D" id="3.30.300.30">
    <property type="match status" value="3"/>
</dbReference>
<comment type="cofactor">
    <cofactor evidence="1">
        <name>pantetheine 4'-phosphate</name>
        <dbReference type="ChEBI" id="CHEBI:47942"/>
    </cofactor>
</comment>
<dbReference type="InterPro" id="IPR023213">
    <property type="entry name" value="CAT-like_dom_sf"/>
</dbReference>
<feature type="domain" description="Carrier" evidence="7">
    <location>
        <begin position="3051"/>
        <end position="3125"/>
    </location>
</feature>
<keyword evidence="4" id="KW-0677">Repeat</keyword>
<dbReference type="Pfam" id="PF00501">
    <property type="entry name" value="AMP-binding"/>
    <property type="match status" value="3"/>
</dbReference>
<feature type="compositionally biased region" description="Polar residues" evidence="6">
    <location>
        <begin position="4401"/>
        <end position="4416"/>
    </location>
</feature>
<dbReference type="InterPro" id="IPR010060">
    <property type="entry name" value="NRPS_synth"/>
</dbReference>
<evidence type="ECO:0000259" key="7">
    <source>
        <dbReference type="PROSITE" id="PS50075"/>
    </source>
</evidence>
<dbReference type="CDD" id="cd05930">
    <property type="entry name" value="A_NRPS"/>
    <property type="match status" value="3"/>
</dbReference>
<dbReference type="Pfam" id="PF00975">
    <property type="entry name" value="Thioesterase"/>
    <property type="match status" value="1"/>
</dbReference>
<feature type="domain" description="Carrier" evidence="7">
    <location>
        <begin position="1987"/>
        <end position="2061"/>
    </location>
</feature>
<accession>A0A9W6L6S2</accession>
<organism evidence="8 9">
    <name type="scientific">Pseudonocardia halophobica</name>
    <dbReference type="NCBI Taxonomy" id="29401"/>
    <lineage>
        <taxon>Bacteria</taxon>
        <taxon>Bacillati</taxon>
        <taxon>Actinomycetota</taxon>
        <taxon>Actinomycetes</taxon>
        <taxon>Pseudonocardiales</taxon>
        <taxon>Pseudonocardiaceae</taxon>
        <taxon>Pseudonocardia</taxon>
    </lineage>
</organism>
<dbReference type="InterPro" id="IPR010071">
    <property type="entry name" value="AA_adenyl_dom"/>
</dbReference>
<dbReference type="Gene3D" id="3.30.559.30">
    <property type="entry name" value="Nonribosomal peptide synthetase, condensation domain"/>
    <property type="match status" value="5"/>
</dbReference>
<dbReference type="FunFam" id="3.30.300.30:FF:000010">
    <property type="entry name" value="Enterobactin synthetase component F"/>
    <property type="match status" value="1"/>
</dbReference>
<evidence type="ECO:0000313" key="9">
    <source>
        <dbReference type="Proteomes" id="UP001143463"/>
    </source>
</evidence>
<dbReference type="GO" id="GO:0005737">
    <property type="term" value="C:cytoplasm"/>
    <property type="evidence" value="ECO:0007669"/>
    <property type="project" value="TreeGrafter"/>
</dbReference>
<dbReference type="Gene3D" id="2.30.38.10">
    <property type="entry name" value="Luciferase, Domain 3"/>
    <property type="match status" value="2"/>
</dbReference>
<dbReference type="Pfam" id="PF00550">
    <property type="entry name" value="PP-binding"/>
    <property type="match status" value="4"/>
</dbReference>
<dbReference type="FunFam" id="3.40.50.980:FF:000001">
    <property type="entry name" value="Non-ribosomal peptide synthetase"/>
    <property type="match status" value="1"/>
</dbReference>
<dbReference type="Gene3D" id="1.10.1200.10">
    <property type="entry name" value="ACP-like"/>
    <property type="match status" value="2"/>
</dbReference>
<dbReference type="Gene3D" id="3.40.50.1820">
    <property type="entry name" value="alpha/beta hydrolase"/>
    <property type="match status" value="2"/>
</dbReference>
<dbReference type="NCBIfam" id="TIGR01720">
    <property type="entry name" value="NRPS-para261"/>
    <property type="match status" value="1"/>
</dbReference>
<dbReference type="FunFam" id="3.40.50.12780:FF:000012">
    <property type="entry name" value="Non-ribosomal peptide synthetase"/>
    <property type="match status" value="1"/>
</dbReference>
<dbReference type="InterPro" id="IPR020845">
    <property type="entry name" value="AMP-binding_CS"/>
</dbReference>
<feature type="domain" description="Carrier" evidence="7">
    <location>
        <begin position="4088"/>
        <end position="4166"/>
    </location>
</feature>
<dbReference type="GO" id="GO:0044550">
    <property type="term" value="P:secondary metabolite biosynthetic process"/>
    <property type="evidence" value="ECO:0007669"/>
    <property type="project" value="UniProtKB-ARBA"/>
</dbReference>
<feature type="region of interest" description="Disordered" evidence="6">
    <location>
        <begin position="4400"/>
        <end position="4429"/>
    </location>
</feature>
<dbReference type="Proteomes" id="UP001143463">
    <property type="component" value="Unassembled WGS sequence"/>
</dbReference>
<dbReference type="GO" id="GO:0043041">
    <property type="term" value="P:amino acid activation for nonribosomal peptide biosynthetic process"/>
    <property type="evidence" value="ECO:0007669"/>
    <property type="project" value="TreeGrafter"/>
</dbReference>
<dbReference type="Gene3D" id="3.30.559.10">
    <property type="entry name" value="Chloramphenicol acetyltransferase-like domain"/>
    <property type="match status" value="5"/>
</dbReference>
<dbReference type="SUPFAM" id="SSF47336">
    <property type="entry name" value="ACP-like"/>
    <property type="match status" value="4"/>
</dbReference>
<comment type="caution">
    <text evidence="8">The sequence shown here is derived from an EMBL/GenBank/DDBJ whole genome shotgun (WGS) entry which is preliminary data.</text>
</comment>
<feature type="domain" description="Carrier" evidence="7">
    <location>
        <begin position="960"/>
        <end position="1034"/>
    </location>
</feature>
<dbReference type="InterPro" id="IPR025110">
    <property type="entry name" value="AMP-bd_C"/>
</dbReference>
<dbReference type="InterPro" id="IPR042099">
    <property type="entry name" value="ANL_N_sf"/>
</dbReference>
<dbReference type="SMART" id="SM00824">
    <property type="entry name" value="PKS_TE"/>
    <property type="match status" value="1"/>
</dbReference>
<evidence type="ECO:0000256" key="4">
    <source>
        <dbReference type="ARBA" id="ARBA00022737"/>
    </source>
</evidence>
<dbReference type="GO" id="GO:0031177">
    <property type="term" value="F:phosphopantetheine binding"/>
    <property type="evidence" value="ECO:0007669"/>
    <property type="project" value="InterPro"/>
</dbReference>
<name>A0A9W6L6S2_9PSEU</name>
<evidence type="ECO:0000313" key="8">
    <source>
        <dbReference type="EMBL" id="GLL13935.1"/>
    </source>
</evidence>
<dbReference type="InterPro" id="IPR001242">
    <property type="entry name" value="Condensation_dom"/>
</dbReference>
<dbReference type="PROSITE" id="PS00455">
    <property type="entry name" value="AMP_BINDING"/>
    <property type="match status" value="3"/>
</dbReference>
<dbReference type="NCBIfam" id="TIGR01733">
    <property type="entry name" value="AA-adenyl-dom"/>
    <property type="match status" value="3"/>
</dbReference>
<dbReference type="SUPFAM" id="SSF53474">
    <property type="entry name" value="alpha/beta-Hydrolases"/>
    <property type="match status" value="1"/>
</dbReference>
<dbReference type="PANTHER" id="PTHR45527">
    <property type="entry name" value="NONRIBOSOMAL PEPTIDE SYNTHETASE"/>
    <property type="match status" value="1"/>
</dbReference>
<dbReference type="Gene3D" id="3.40.50.980">
    <property type="match status" value="4"/>
</dbReference>
<reference evidence="8" key="1">
    <citation type="journal article" date="2014" name="Int. J. Syst. Evol. Microbiol.">
        <title>Complete genome sequence of Corynebacterium casei LMG S-19264T (=DSM 44701T), isolated from a smear-ripened cheese.</title>
        <authorList>
            <consortium name="US DOE Joint Genome Institute (JGI-PGF)"/>
            <person name="Walter F."/>
            <person name="Albersmeier A."/>
            <person name="Kalinowski J."/>
            <person name="Ruckert C."/>
        </authorList>
    </citation>
    <scope>NUCLEOTIDE SEQUENCE</scope>
    <source>
        <strain evidence="8">VKM Ac-1069</strain>
    </source>
</reference>
<sequence length="4429" mass="467050">MPPALGTRTGATLALSAAQLGVWNAQRLDPESRSYLVGEVLEISAGEGGDPIDVAALGDAVRATIDEAETLRLRLHDTPDGPRQTVSDEPAARPRVVDLRGERNPVAVAHALVDAERSRAAEACRGMVDRPLYTYTLVRLSDQDVWCIQLYHHLIVDGYSAAMLSRRVAAHYTARVRGTEPPKATFGAIADLIAKDREYEASERFTRDREFWRDLLTPLPELGGRRDAPEGPADRTLHARAFVSGGTLDRLEALADDTGTTWAEALIACYAGFLHRLRGESDLVVALPMMARTGAAALRAPAMAVNVLPLRVTVRGGDRLGDLAQQVGRAMLGMRAHQRYRGENLPRDLGVPGAGALLHGIGINVKAFDLTLDFAGAVGILRNVAGGPPEDLGLTVTPQRDGGLMLGFEVDARTTSQATVDRRMAALVRMIEGLTGADDPAVGQVDLLGPEERARLLAERTPAALPGTPELVPAVLDRLAATRPDATALVHDAEQLTFADLAGRVHRLARALRHRGIGPDDVVALAQPRSVELVVALLAVLDAGAAYTVLDLDHPAARLRTLLDDTRPALVLGSGVPEAVTLETEGLPYGPLTEAELAAPRHPEHLAYVIHTSGSTGTPKGVLVRHAGLAALLHHHRTTLYAAAEQRAGRRLRTAHTASFAFDASLDQLIWLLCGHEMHLYAGDLVKDAAGLVAAFARDGIDCVDLTPSMAAALVEHGLLDGPHRPVQLVLGGEAAPAALWERITRSGVVAHNLYGPTETTVDATAAPVEGATPTIGLPLAGTRAYLLDAALAPVRDGERGELYLAGPHLARGYLGRPGATAERFLPDPFGAPGDRMYRTGDVAVWTPGRGLEFAGRADGQVKIRGFRVELGEVESALSEAEGVTAAAAVVRTDGGRPMLVGYVTGAVEPDRVRSALAARLPEHLVPAAVVVLDALPVTVSGKLDRAALPAPRLTGSGRTPATVHERVLCEVVGEVLGQEGVGPDDDFFGLGGDSITAIGVSSRARARGLDLRPKDLLSRRDLGALAAEVREVETGRPAAPDVATGSAPATPIVRALVDPNPAAEAIAGYAQWTAVQVDEPIELADLVAGVQAVVDRHDALRIVLRGSGSDAELIVRDGGALRAPEIVHEGFGEPADVAAREAALLDPRAGETLRVVLLRRSCSGPDELVVVAHHLVVDGVSWRVLLPDLQEACTAARERRGPRFAPRGGSWRRHALALAEEGVSGARRAELEHWRSALAAVAPLGERHVGPADTVATAARTRTTHAPEVADALLTVLPEKYRAGAEDVLLAALVLAVRSWRGPAEARAVSLERHGREYGDLDLAGTVGWFTSEFPVRVPDGLTDADLDDALAGGPAAGRLLRAAKEALRAVPGEGAGFGVLRYLDPETAPELGAAPTPALLLNYLGRFAALPGWRLPAEDPFAVVEPAGKQLAETLALNVFVHADGGLAVEWSAASAVLGPGDVEALQEHWDLALEALAAHAALAEGGLTPSDCPGTGVDQAGIDALEAEHGSLAELLPLSPLQEGLLFHAVRDGARDVYTLTARFDLAGPLGADRLRGAVEGLLARHHNLRAAFHFEELDRPVQAIPRTVSLPWREVDLTALPERAAARAADRLEDDAATHVFDVRVPPLLRGLLIRLPGERHRLVLNAHHLLTDGWSTPIVLRDLLELYHRGADHLPAPAPYRTYLAWLAGRDRAAQQAAWADRLDGLGAPTLVATGAPSEERLRLAVPLDAETAVALSTLGRERGLTVNTLVQGSWAAVLAETTGLDDVVFGATVSGRPADLPGVEGMVGLFSNTVPGRLALRPDRSLLAQFTELQTAQFAMQEVEHASLAEIERAAGRGQLFDTLVVFENFPAGPARAADDPLRVEGVAHRGVTHYPLTLLAPPTAPGAGLELVLDHDPGAVPADRAERMATRLAEVLSGLLTGPERTAAEMLRYGTTMRSEPGPESRYGTIMRAEPGPESRYGTTMPAEPGSESRYGTIMHPEAVVLTAIREAAAAVLEVPGVGADEDFFALGGHSLTAMRLVGRLRRTGVRLTVPQVFEAPTPRALAGLAEVDEERLAVAETRADAPSAVVPVNATRPVRAERGRPEIDPHAVPLSPAQERLWFLQQLEGPSTTYDVPVVARIHGSLDVAALAAAWADVQHRHPILRTVYPADAEGAATTRVLDEPAAPAVRTVDAGADRTAVEAEIAACQARPVDLTTDVPARATLLVVGPEEHVLVLVVHHIAIDEGSIRPLLADLDRAYTARKAGVAPEFGPAGPAYADHARRERRLLAEDALAEQTAYWRERLAGLPVELDLPFDHPRPTRTAHRGRTLLRPLPAHVRAAITRVCAEQHVTPLVVLQAAVALTWNLLGAGRDVPLGSTVARRGLESGLPNEHDFTYTVGYFVNTLVVRCDLSGRPSFAELLDRVRDTSLEALAHQDLPFERLVELLAPPRSTARHPLFQTAVAHEGRVAPSPLGDLVLEPVDPVREDARFDVAIWLVDDEHASDEGAALRLVADAELFEAPTVGFLLDALVHVLEQGLAAPTAPIGTLTLPRTGIADPPRRTEVPTGVAAGFAAQVRRTPEAPALVAAGRTLTYRELAARVDALAARLHAAGAGPETVVAVALPRSAELVVGLLAVLRTGAAYLPLDVDYPAERLEYMIDDARPVATLTSADVADRLPRNAPAAIRADEADGAAPEAGELPEPPAPGDHLAYVIHTSGSTGRPKGVMVTTANLAAFVETVVGEGWVRPGDRLVAVTTVSFDIAVLELFAPLVAGATVVLADRATVLDPDALHALVRTERATVVQATPSLWRALTEHEDAPQLAGVRALVGGEALPADLAADLTARCASVRNVYGPTEATVWATCADLAAGDPVTIGAPWTDVHVRILDDDLRAVPDGVAGELYVGGAQVVRGYLGRPGMTAARFVAAPGGERLYRTGDLVRRRAGRIEFLRRVDDQVKVRGFRIELGEVEGALAAVDGVARAAAVVRADGAGTGRLLGYVVPEAGRAVDPAEVRAGAARLLPDYMVPQVVTVLDALPLTLNGKVDRKALPGPAVASAGRAPRTEAERVLCALVTEVLGVPSAGPDDTFFGLGGDSISTVRLASAARARGLGLTVADVFATDTLADLARSAGVVSADSPSRGSRHSREWGELPLGPLQEGMYFQSTLDASGTDVYLVQQRFDFARTPDVPRLRAAGDALLRRYPNLRAGFTHAGRTEPVQVVGPEVPMPFREVHLAYEAELEGLDEREFAAGFDLAAPPLVRMLLVHLPGGRARLVFTQHHLLVDAWSITVLLGELFALYEGRELPEPADFRDYLDWASAADRPAAEEAWRAYLAGLAQPTLVAGERRAAAVERAPLPVRRHVEIDAETTAALWDLAARLGVTRSTVIATAWGLALRGATGVDDVVFGATVSGRPAEVDDADRMVGLLLNTVPVRLTVKPGERVADLLRRVFADAGRLTAHHHLGLGRLQRAAGHPTLFDTLYVFRNAPRNSAQRREVLERHGISTVEAVDGTHYALTLDVDPAGGDGEALAIAIESRPDLVPDADVAAHLDRLVAVLRALTDPEARVADTAVPPAGTPVEFAPPRVAVPEPGEPGGSVDALLRERAAATPDATALVFGDTRHTAREMDERVTRLARVLADRGAGPGETVALALPRTADHVVAIFAVMRTGAAYLPLNLADPAARRAELVADAGAALVVTTRAGSGTAGVPEVLLEEVAAVLDGALPAPDREVPGPTHPDQPAYVIYTSGSTGRPKGVVVGHRGLTAMYHNHVAEIFAPTARGRGRLRIAHTVSFSFDMSWEELFWLLAGHEVHVIDERARLDPASLVRHYREVGIDVVNVTPSYARELLAGGLLDGERHPALVMLGGEAVPPELWTRLREQEGVDGYDLYGPTEFTINAMGSPVQGSATPCLGRPVRNACARVLDSGLREVPVGGVGELYMSGDGIAHGYLGRPGLTAASFVADPSGSGTRMYRTGDLVRRRPDGELQYLGRTDGQVKVRGFRIELGEVEAALARCEGVTRAAAAVKNGRLVGYVIGEAGVDQGVDLRAALRETLPGHLVPADVVSVASMPLTPNGKLDRAALPAPPPRAAARAPKDDRERALCRLVGEVLGLGGADAADTVDPEESFFDLGGDSLTAMRLAGAIERDLGEPVGVGALMAHPTVAELAALLGAGTDAPRGREHVLTLRSGGDREPLFCVHPAGGFAWPFAGLVPHLPGDRPVLGLQLPSLSGAELREGTVDELASRYVATVRRIQPSGPYHLLGYSFGGAVAHAMAAQLAAAGERVAFTGLLDSRPPGPAYADDPGPEAELPAEAAEDLRSAVRAATTTCLRLGAASLPARYGGPVTLVEATGAAGAVATTDPAIPGPLAAAWRGVPGGGALTVHPVPLDHAGLVSPAGWARVGPLIAAAQSSPDDGTAGDTASPTRVGADPATPGSP</sequence>
<dbReference type="InterPro" id="IPR006162">
    <property type="entry name" value="Ppantetheine_attach_site"/>
</dbReference>
<dbReference type="Pfam" id="PF00668">
    <property type="entry name" value="Condensation"/>
    <property type="match status" value="5"/>
</dbReference>
<dbReference type="InterPro" id="IPR029058">
    <property type="entry name" value="AB_hydrolase_fold"/>
</dbReference>
<keyword evidence="2" id="KW-0596">Phosphopantetheine</keyword>
<dbReference type="PANTHER" id="PTHR45527:SF1">
    <property type="entry name" value="FATTY ACID SYNTHASE"/>
    <property type="match status" value="1"/>
</dbReference>
<dbReference type="SUPFAM" id="SSF56801">
    <property type="entry name" value="Acetyl-CoA synthetase-like"/>
    <property type="match status" value="3"/>
</dbReference>
<dbReference type="InterPro" id="IPR000873">
    <property type="entry name" value="AMP-dep_synth/lig_dom"/>
</dbReference>
<dbReference type="InterPro" id="IPR009081">
    <property type="entry name" value="PP-bd_ACP"/>
</dbReference>
<dbReference type="GO" id="GO:0003824">
    <property type="term" value="F:catalytic activity"/>
    <property type="evidence" value="ECO:0007669"/>
    <property type="project" value="InterPro"/>
</dbReference>
<feature type="region of interest" description="Disordered" evidence="6">
    <location>
        <begin position="1943"/>
        <end position="1981"/>
    </location>
</feature>
<evidence type="ECO:0000256" key="1">
    <source>
        <dbReference type="ARBA" id="ARBA00001957"/>
    </source>
</evidence>
<dbReference type="SUPFAM" id="SSF52777">
    <property type="entry name" value="CoA-dependent acyltransferases"/>
    <property type="match status" value="10"/>
</dbReference>
<dbReference type="SMART" id="SM00823">
    <property type="entry name" value="PKS_PP"/>
    <property type="match status" value="4"/>
</dbReference>
<feature type="region of interest" description="Disordered" evidence="6">
    <location>
        <begin position="4069"/>
        <end position="4088"/>
    </location>
</feature>
<dbReference type="PROSITE" id="PS50075">
    <property type="entry name" value="CARRIER"/>
    <property type="match status" value="4"/>
</dbReference>
<dbReference type="PROSITE" id="PS00012">
    <property type="entry name" value="PHOSPHOPANTETHEINE"/>
    <property type="match status" value="4"/>
</dbReference>
<dbReference type="InterPro" id="IPR020806">
    <property type="entry name" value="PKS_PP-bd"/>
</dbReference>